<sequence>MRIRTNLNKTHSSRALNKRKVIWGFLLENTLFTEFQEENHIKIEVAYSQRKQRSTSYYIEVEDSNLPKPHKARVYFGVARMHLRMPGTRYYVERHVITPPLLSPCSATSLAGSDRSCPSPLPATPAFMPSPMSTASTTTIATTYSYGSRSSYTDLLCPRLDPSLAALFSEEMTFPVSDINTSAHNFNMDQQFFTPIGNQTMKSGSLATVFDNSLTTGALNRNDNWNHINQGSQVYNNFNAANMNSFSNDLKVPLSLDQNMQYDGRTQYKQQQPNTPHAYNFNGPLPTDTNDLLEAMNWLSDDALFTPTSASNNNNGSISFQELVSWPPLGPSLVPKFNNSCDNENINMTNLYHDLNHFMFR</sequence>
<dbReference type="VEuPathDB" id="FungiDB:HMPREF1544_11042"/>
<reference evidence="2" key="1">
    <citation type="submission" date="2013-05" db="EMBL/GenBank/DDBJ databases">
        <title>The Genome sequence of Mucor circinelloides f. circinelloides 1006PhL.</title>
        <authorList>
            <consortium name="The Broad Institute Genomics Platform"/>
            <person name="Cuomo C."/>
            <person name="Earl A."/>
            <person name="Findley K."/>
            <person name="Lee S.C."/>
            <person name="Walker B."/>
            <person name="Young S."/>
            <person name="Zeng Q."/>
            <person name="Gargeya S."/>
            <person name="Fitzgerald M."/>
            <person name="Haas B."/>
            <person name="Abouelleil A."/>
            <person name="Allen A.W."/>
            <person name="Alvarado L."/>
            <person name="Arachchi H.M."/>
            <person name="Berlin A.M."/>
            <person name="Chapman S.B."/>
            <person name="Gainer-Dewar J."/>
            <person name="Goldberg J."/>
            <person name="Griggs A."/>
            <person name="Gujja S."/>
            <person name="Hansen M."/>
            <person name="Howarth C."/>
            <person name="Imamovic A."/>
            <person name="Ireland A."/>
            <person name="Larimer J."/>
            <person name="McCowan C."/>
            <person name="Murphy C."/>
            <person name="Pearson M."/>
            <person name="Poon T.W."/>
            <person name="Priest M."/>
            <person name="Roberts A."/>
            <person name="Saif S."/>
            <person name="Shea T."/>
            <person name="Sisk P."/>
            <person name="Sykes S."/>
            <person name="Wortman J."/>
            <person name="Nusbaum C."/>
            <person name="Birren B."/>
        </authorList>
    </citation>
    <scope>NUCLEOTIDE SEQUENCE [LARGE SCALE GENOMIC DNA]</scope>
    <source>
        <strain evidence="2">1006PhL</strain>
    </source>
</reference>
<dbReference type="AlphaFoldDB" id="S2J249"/>
<accession>S2J249</accession>
<name>S2J249_MUCC1</name>
<gene>
    <name evidence="1" type="ORF">HMPREF1544_11042</name>
</gene>
<evidence type="ECO:0000313" key="1">
    <source>
        <dbReference type="EMBL" id="EPB82237.1"/>
    </source>
</evidence>
<dbReference type="OMA" id="YVERHVI"/>
<dbReference type="Proteomes" id="UP000014254">
    <property type="component" value="Unassembled WGS sequence"/>
</dbReference>
<dbReference type="InParanoid" id="S2J249"/>
<protein>
    <submittedName>
        <fullName evidence="1">Uncharacterized protein</fullName>
    </submittedName>
</protein>
<dbReference type="OrthoDB" id="2286358at2759"/>
<proteinExistence type="predicted"/>
<evidence type="ECO:0000313" key="2">
    <source>
        <dbReference type="Proteomes" id="UP000014254"/>
    </source>
</evidence>
<dbReference type="EMBL" id="KE124124">
    <property type="protein sequence ID" value="EPB82237.1"/>
    <property type="molecule type" value="Genomic_DNA"/>
</dbReference>
<keyword evidence="2" id="KW-1185">Reference proteome</keyword>
<organism evidence="1 2">
    <name type="scientific">Mucor circinelloides f. circinelloides (strain 1006PhL)</name>
    <name type="common">Mucormycosis agent</name>
    <name type="synonym">Calyptromyces circinelloides</name>
    <dbReference type="NCBI Taxonomy" id="1220926"/>
    <lineage>
        <taxon>Eukaryota</taxon>
        <taxon>Fungi</taxon>
        <taxon>Fungi incertae sedis</taxon>
        <taxon>Mucoromycota</taxon>
        <taxon>Mucoromycotina</taxon>
        <taxon>Mucoromycetes</taxon>
        <taxon>Mucorales</taxon>
        <taxon>Mucorineae</taxon>
        <taxon>Mucoraceae</taxon>
        <taxon>Mucor</taxon>
    </lineage>
</organism>
<dbReference type="eggNOG" id="ENOG502T9KJ">
    <property type="taxonomic scope" value="Eukaryota"/>
</dbReference>